<reference evidence="1 2" key="1">
    <citation type="submission" date="2019-04" db="EMBL/GenBank/DDBJ databases">
        <title>Lysinibacillus genome sequencing.</title>
        <authorList>
            <person name="Dunlap C."/>
        </authorList>
    </citation>
    <scope>NUCLEOTIDE SEQUENCE [LARGE SCALE GENOMIC DNA]</scope>
    <source>
        <strain evidence="1 2">CCTCC AB 2010389</strain>
    </source>
</reference>
<dbReference type="EMBL" id="SZPU01000166">
    <property type="protein sequence ID" value="TKI52835.1"/>
    <property type="molecule type" value="Genomic_DNA"/>
</dbReference>
<dbReference type="Gene3D" id="3.40.50.720">
    <property type="entry name" value="NAD(P)-binding Rossmann-like Domain"/>
    <property type="match status" value="1"/>
</dbReference>
<organism evidence="1 2">
    <name type="scientific">Lysinibacillus mangiferihumi</name>
    <dbReference type="NCBI Taxonomy" id="1130819"/>
    <lineage>
        <taxon>Bacteria</taxon>
        <taxon>Bacillati</taxon>
        <taxon>Bacillota</taxon>
        <taxon>Bacilli</taxon>
        <taxon>Bacillales</taxon>
        <taxon>Bacillaceae</taxon>
        <taxon>Lysinibacillus</taxon>
    </lineage>
</organism>
<dbReference type="GO" id="GO:0008641">
    <property type="term" value="F:ubiquitin-like modifier activating enzyme activity"/>
    <property type="evidence" value="ECO:0007669"/>
    <property type="project" value="InterPro"/>
</dbReference>
<gene>
    <name evidence="1" type="ORF">FC756_27075</name>
</gene>
<evidence type="ECO:0000313" key="2">
    <source>
        <dbReference type="Proteomes" id="UP000308744"/>
    </source>
</evidence>
<sequence>MRLKDNVIIKFREDQKVTVINKRTTEFLIEDVNKYYFNILSNRYFDKAISDEVKSFLMENNLVCNNEDYSIIDSSLQNNLYYIESIANSPNISSTKIQKEIQNKKIGIVGIGGTGTVVLEHLQRIGFLCN</sequence>
<dbReference type="Proteomes" id="UP000308744">
    <property type="component" value="Unassembled WGS sequence"/>
</dbReference>
<comment type="caution">
    <text evidence="1">The sequence shown here is derived from an EMBL/GenBank/DDBJ whole genome shotgun (WGS) entry which is preliminary data.</text>
</comment>
<accession>A0A4U2XZB8</accession>
<name>A0A4U2XZB8_9BACI</name>
<dbReference type="AlphaFoldDB" id="A0A4U2XZB8"/>
<dbReference type="SUPFAM" id="SSF69572">
    <property type="entry name" value="Activating enzymes of the ubiquitin-like proteins"/>
    <property type="match status" value="1"/>
</dbReference>
<evidence type="ECO:0000313" key="1">
    <source>
        <dbReference type="EMBL" id="TKI52835.1"/>
    </source>
</evidence>
<dbReference type="InterPro" id="IPR035985">
    <property type="entry name" value="Ubiquitin-activating_enz"/>
</dbReference>
<protein>
    <recommendedName>
        <fullName evidence="3">THIF-type NAD/FAD binding fold domain-containing protein</fullName>
    </recommendedName>
</protein>
<proteinExistence type="predicted"/>
<evidence type="ECO:0008006" key="3">
    <source>
        <dbReference type="Google" id="ProtNLM"/>
    </source>
</evidence>
<dbReference type="RefSeq" id="WP_107895384.1">
    <property type="nucleotide sequence ID" value="NZ_PYWM01000009.1"/>
</dbReference>
<keyword evidence="2" id="KW-1185">Reference proteome</keyword>